<keyword evidence="5 11" id="KW-0547">Nucleotide-binding</keyword>
<keyword evidence="3 11" id="KW-0808">Transferase</keyword>
<gene>
    <name evidence="18" type="ORF">Cfor_07142</name>
</gene>
<dbReference type="OrthoDB" id="10067491at2759"/>
<comment type="function">
    <text evidence="11">RNA cytidine acetyltransferase with specificity toward both 18S rRNA and tRNAs. Catalyzes the formation of N(4)-acetylcytidine (ac4C) in 18S rRNA. Required for early nucleolar cleavages of precursor rRNA at sites A0, A1 and A2 during 18S rRNA synthesis. Catalyzes the formation of ac4C in serine and leucine tRNAs. Requires a tRNA-binding adapter protein for full tRNA acetyltransferase activity but not for 18S rRNA acetylation.</text>
</comment>
<feature type="domain" description="TmcA/NAT10 N-terminal" evidence="15">
    <location>
        <begin position="9"/>
        <end position="200"/>
    </location>
</feature>
<dbReference type="PANTHER" id="PTHR10925:SF5">
    <property type="entry name" value="RNA CYTIDINE ACETYLTRANSFERASE"/>
    <property type="match status" value="1"/>
</dbReference>
<evidence type="ECO:0000256" key="3">
    <source>
        <dbReference type="ARBA" id="ARBA00022679"/>
    </source>
</evidence>
<evidence type="ECO:0000256" key="10">
    <source>
        <dbReference type="ARBA" id="ARBA00068357"/>
    </source>
</evidence>
<comment type="caution">
    <text evidence="18">The sequence shown here is derived from an EMBL/GenBank/DDBJ whole genome shotgun (WGS) entry which is preliminary data.</text>
</comment>
<comment type="catalytic activity">
    <reaction evidence="9 11">
        <text>a cytidine in 18S rRNA + acetyl-CoA + ATP + H2O = an N(4)-acetylcytidine in 18S rRNA + ADP + phosphate + CoA + H(+)</text>
        <dbReference type="Rhea" id="RHEA:51424"/>
        <dbReference type="Rhea" id="RHEA-COMP:13575"/>
        <dbReference type="Rhea" id="RHEA-COMP:13576"/>
        <dbReference type="ChEBI" id="CHEBI:15377"/>
        <dbReference type="ChEBI" id="CHEBI:15378"/>
        <dbReference type="ChEBI" id="CHEBI:30616"/>
        <dbReference type="ChEBI" id="CHEBI:43474"/>
        <dbReference type="ChEBI" id="CHEBI:57287"/>
        <dbReference type="ChEBI" id="CHEBI:57288"/>
        <dbReference type="ChEBI" id="CHEBI:74900"/>
        <dbReference type="ChEBI" id="CHEBI:82748"/>
        <dbReference type="ChEBI" id="CHEBI:456216"/>
    </reaction>
</comment>
<dbReference type="GO" id="GO:0005524">
    <property type="term" value="F:ATP binding"/>
    <property type="evidence" value="ECO:0007669"/>
    <property type="project" value="UniProtKB-UniRule"/>
</dbReference>
<dbReference type="InterPro" id="IPR016181">
    <property type="entry name" value="Acyl_CoA_acyltransferase"/>
</dbReference>
<feature type="domain" description="TcmA/NAT10 helicase" evidence="14">
    <location>
        <begin position="278"/>
        <end position="480"/>
    </location>
</feature>
<keyword evidence="2 11" id="KW-0698">rRNA processing</keyword>
<dbReference type="GO" id="GO:0051391">
    <property type="term" value="P:tRNA acetylation"/>
    <property type="evidence" value="ECO:0007669"/>
    <property type="project" value="UniProtKB-UniRule"/>
</dbReference>
<comment type="catalytic activity">
    <reaction evidence="11">
        <text>a cytidine in tRNA + acetyl-CoA + ATP + H2O = an N(4)-acetylcytidine in tRNA + ADP + phosphate + CoA + H(+)</text>
        <dbReference type="Rhea" id="RHEA:53876"/>
        <dbReference type="Rhea" id="RHEA-COMP:13670"/>
        <dbReference type="Rhea" id="RHEA-COMP:13671"/>
        <dbReference type="ChEBI" id="CHEBI:15377"/>
        <dbReference type="ChEBI" id="CHEBI:15378"/>
        <dbReference type="ChEBI" id="CHEBI:30616"/>
        <dbReference type="ChEBI" id="CHEBI:43474"/>
        <dbReference type="ChEBI" id="CHEBI:57287"/>
        <dbReference type="ChEBI" id="CHEBI:57288"/>
        <dbReference type="ChEBI" id="CHEBI:74900"/>
        <dbReference type="ChEBI" id="CHEBI:82748"/>
        <dbReference type="ChEBI" id="CHEBI:456216"/>
    </reaction>
</comment>
<dbReference type="InterPro" id="IPR027992">
    <property type="entry name" value="tRNA_bind_dom"/>
</dbReference>
<comment type="similarity">
    <text evidence="11">Belongs to the RNA cytidine acetyltransferase family. NAT10 subfamily.</text>
</comment>
<comment type="subcellular location">
    <subcellularLocation>
        <location evidence="1 11">Nucleus</location>
        <location evidence="1 11">Nucleolus</location>
    </subcellularLocation>
</comment>
<evidence type="ECO:0000256" key="1">
    <source>
        <dbReference type="ARBA" id="ARBA00004604"/>
    </source>
</evidence>
<dbReference type="FunCoup" id="A0A6L2PTY6">
    <property type="interactions" value="1557"/>
</dbReference>
<dbReference type="PANTHER" id="PTHR10925">
    <property type="entry name" value="N-ACETYLTRANSFERASE 10"/>
    <property type="match status" value="1"/>
</dbReference>
<feature type="compositionally biased region" description="Basic and acidic residues" evidence="13">
    <location>
        <begin position="966"/>
        <end position="977"/>
    </location>
</feature>
<feature type="coiled-coil region" evidence="12">
    <location>
        <begin position="929"/>
        <end position="957"/>
    </location>
</feature>
<dbReference type="GO" id="GO:0005730">
    <property type="term" value="C:nucleolus"/>
    <property type="evidence" value="ECO:0007669"/>
    <property type="project" value="UniProtKB-SubCell"/>
</dbReference>
<keyword evidence="4 11" id="KW-0819">tRNA processing</keyword>
<evidence type="ECO:0000256" key="4">
    <source>
        <dbReference type="ARBA" id="ARBA00022694"/>
    </source>
</evidence>
<keyword evidence="19" id="KW-1185">Reference proteome</keyword>
<dbReference type="Pfam" id="PF05127">
    <property type="entry name" value="NAT10_TcmA_helicase"/>
    <property type="match status" value="1"/>
</dbReference>
<feature type="binding site" evidence="11">
    <location>
        <position position="462"/>
    </location>
    <ligand>
        <name>ATP</name>
        <dbReference type="ChEBI" id="CHEBI:30616"/>
    </ligand>
</feature>
<dbReference type="InterPro" id="IPR027417">
    <property type="entry name" value="P-loop_NTPase"/>
</dbReference>
<feature type="binding site" evidence="11">
    <location>
        <position position="716"/>
    </location>
    <ligand>
        <name>acetyl-CoA</name>
        <dbReference type="ChEBI" id="CHEBI:57288"/>
    </ligand>
</feature>
<sequence length="997" mass="112354">MVRKKIDNRVRVLIENGVTLGHRTLFVVVGDKGRDQVVILHHMLSKACVKARPNILWCYKKDLGFSSHRKKRMKSLQRKIKSGKVNVNEDDPFELFVASTNIRYCYYSETHKILGNTYGMCVLQDFEALTPNLLARTVETIEGGGLIILLLQTLTSLKQLYTMSMDVHERYRTEAHSDVVGRFNERFLLSLATCARCLVVDDQLTVLPISSHNLQVDPVGKPDPPPSEQELADLKESLQDTQPVGVLVNCCKTVDQAKALLKFVEAVSEKTLRSTVSLTAARGRGKSAALGLAMAGAVAFGYSNIFVTSPSPENLTTLFEFIFKGFDALEYQEHLDYDLIQSTNPEFNKAIVRVNIFRDHRQTIQYIHPTDAHKLGQAELLVIDEAAAIPLPYVKSMLGPYLVFLASTINGYEGTGRSLSLKLLQQLRTQAAPIGVSADKCKGHSAATGRALHEVVLSESIRYKPSDNVEKWLNDLLCLDATSVQPILSGCPPPDNCDLYYINRDTLFCFHKASEAFLQRLVSLYVASHYKNSPNDLQMMSDAPAHHLFCLLGPVDPNQKHLPEVLVVIQVCLEGEVSKNSIVDGLSRGKRASGDLIPWTVAQQYQDEDFPMLSGARIVRIATHPDYQGMGYGSRAVALLKKYYEFKIPSIDEEQLPEEHIESVADENVGLLEERIEPRKSLPPLLLKLSERPPEHLQYLGVSFGLTPPLLKFWKRAEFVPVYLRQTANDLTGEHSCIMLHLLDSTDGSEETEGDHAKKGSWLSEFLADFRRRFISLLGFQFRNFTPALALGVLQHKTWKQEPTVLSKMELDVYLTKYDLKRLEMYSKNLVDYHLIMDLIPSLARLYFLSHMGDTHLSAVQSAIILGLGLQYKTVDNLASELELPASQLLGLFNRTIRRCVQYLTGILEHSIEQGLVQPRTDIVFNPVAKSMHDELEEAAKELKFKQQQELKKLKQENLSQYAIKGSEEDGEKRPAEGEELLEEPVKKKKHKKKFDR</sequence>
<dbReference type="SUPFAM" id="SSF55729">
    <property type="entry name" value="Acyl-CoA N-acyltransferases (Nat)"/>
    <property type="match status" value="1"/>
</dbReference>
<dbReference type="Pfam" id="PF08351">
    <property type="entry name" value="TmcA_N"/>
    <property type="match status" value="1"/>
</dbReference>
<feature type="binding site" evidence="11">
    <location>
        <begin position="283"/>
        <end position="292"/>
    </location>
    <ligand>
        <name>ATP</name>
        <dbReference type="ChEBI" id="CHEBI:30616"/>
    </ligand>
</feature>
<keyword evidence="12" id="KW-0175">Coiled coil</keyword>
<dbReference type="InterPro" id="IPR007807">
    <property type="entry name" value="TcmA/NAT10_helicase"/>
</dbReference>
<dbReference type="GO" id="GO:1990883">
    <property type="term" value="F:18S rRNA cytidine N-acetyltransferase activity"/>
    <property type="evidence" value="ECO:0007669"/>
    <property type="project" value="TreeGrafter"/>
</dbReference>
<dbReference type="InterPro" id="IPR000182">
    <property type="entry name" value="GNAT_dom"/>
</dbReference>
<evidence type="ECO:0000256" key="5">
    <source>
        <dbReference type="ARBA" id="ARBA00022741"/>
    </source>
</evidence>
<dbReference type="HAMAP" id="MF_03211">
    <property type="entry name" value="RNA_acetyltr_Nat10"/>
    <property type="match status" value="1"/>
</dbReference>
<dbReference type="InterPro" id="IPR013562">
    <property type="entry name" value="TmcA/NAT10_N"/>
</dbReference>
<dbReference type="Proteomes" id="UP000502823">
    <property type="component" value="Unassembled WGS sequence"/>
</dbReference>
<evidence type="ECO:0000256" key="9">
    <source>
        <dbReference type="ARBA" id="ARBA00052133"/>
    </source>
</evidence>
<dbReference type="Pfam" id="PF13718">
    <property type="entry name" value="GNAT_acetyltr_2"/>
    <property type="match status" value="1"/>
</dbReference>
<evidence type="ECO:0000256" key="12">
    <source>
        <dbReference type="SAM" id="Coils"/>
    </source>
</evidence>
<dbReference type="EMBL" id="BLKM01000460">
    <property type="protein sequence ID" value="GFG33895.1"/>
    <property type="molecule type" value="Genomic_DNA"/>
</dbReference>
<evidence type="ECO:0000259" key="16">
    <source>
        <dbReference type="Pfam" id="PF13718"/>
    </source>
</evidence>
<dbReference type="FunFam" id="3.40.50.11040:FF:000002">
    <property type="entry name" value="RNA cytidine acetyltransferase"/>
    <property type="match status" value="1"/>
</dbReference>
<keyword evidence="7 11" id="KW-0539">Nucleus</keyword>
<dbReference type="InParanoid" id="A0A6L2PTY6"/>
<dbReference type="Gene3D" id="3.40.50.300">
    <property type="entry name" value="P-loop containing nucleotide triphosphate hydrolases"/>
    <property type="match status" value="1"/>
</dbReference>
<evidence type="ECO:0000256" key="6">
    <source>
        <dbReference type="ARBA" id="ARBA00022840"/>
    </source>
</evidence>
<evidence type="ECO:0000259" key="14">
    <source>
        <dbReference type="Pfam" id="PF05127"/>
    </source>
</evidence>
<accession>A0A6L2PTY6</accession>
<evidence type="ECO:0000256" key="8">
    <source>
        <dbReference type="ARBA" id="ARBA00023315"/>
    </source>
</evidence>
<dbReference type="CDD" id="cd04301">
    <property type="entry name" value="NAT_SF"/>
    <property type="match status" value="1"/>
</dbReference>
<dbReference type="Gene3D" id="3.40.50.11040">
    <property type="match status" value="1"/>
</dbReference>
<feature type="binding site" evidence="11">
    <location>
        <begin position="628"/>
        <end position="634"/>
    </location>
    <ligand>
        <name>acetyl-CoA</name>
        <dbReference type="ChEBI" id="CHEBI:57288"/>
    </ligand>
</feature>
<dbReference type="Pfam" id="PF13725">
    <property type="entry name" value="tRNA_bind_2"/>
    <property type="match status" value="1"/>
</dbReference>
<evidence type="ECO:0000256" key="7">
    <source>
        <dbReference type="ARBA" id="ARBA00023242"/>
    </source>
</evidence>
<dbReference type="AlphaFoldDB" id="A0A6L2PTY6"/>
<evidence type="ECO:0000259" key="17">
    <source>
        <dbReference type="Pfam" id="PF13725"/>
    </source>
</evidence>
<reference evidence="19" key="1">
    <citation type="submission" date="2020-01" db="EMBL/GenBank/DDBJ databases">
        <title>Draft genome sequence of the Termite Coptotermes fromosanus.</title>
        <authorList>
            <person name="Itakura S."/>
            <person name="Yosikawa Y."/>
            <person name="Umezawa K."/>
        </authorList>
    </citation>
    <scope>NUCLEOTIDE SEQUENCE [LARGE SCALE GENOMIC DNA]</scope>
</reference>
<evidence type="ECO:0000313" key="18">
    <source>
        <dbReference type="EMBL" id="GFG33895.1"/>
    </source>
</evidence>
<dbReference type="GO" id="GO:1904812">
    <property type="term" value="P:rRNA acetylation involved in maturation of SSU-rRNA"/>
    <property type="evidence" value="ECO:0007669"/>
    <property type="project" value="InterPro"/>
</dbReference>
<evidence type="ECO:0000256" key="11">
    <source>
        <dbReference type="HAMAP-Rule" id="MF_03211"/>
    </source>
</evidence>
<dbReference type="InterPro" id="IPR032672">
    <property type="entry name" value="TmcA/NAT10/Kre33"/>
</dbReference>
<evidence type="ECO:0000313" key="19">
    <source>
        <dbReference type="Proteomes" id="UP000502823"/>
    </source>
</evidence>
<feature type="compositionally biased region" description="Basic residues" evidence="13">
    <location>
        <begin position="987"/>
        <end position="997"/>
    </location>
</feature>
<feature type="binding site" evidence="11">
    <location>
        <begin position="621"/>
        <end position="623"/>
    </location>
    <ligand>
        <name>acetyl-CoA</name>
        <dbReference type="ChEBI" id="CHEBI:57288"/>
    </ligand>
</feature>
<dbReference type="GO" id="GO:0030686">
    <property type="term" value="C:90S preribosome"/>
    <property type="evidence" value="ECO:0007669"/>
    <property type="project" value="TreeGrafter"/>
</dbReference>
<keyword evidence="8 11" id="KW-0012">Acyltransferase</keyword>
<evidence type="ECO:0000259" key="15">
    <source>
        <dbReference type="Pfam" id="PF08351"/>
    </source>
</evidence>
<evidence type="ECO:0000256" key="2">
    <source>
        <dbReference type="ARBA" id="ARBA00022552"/>
    </source>
</evidence>
<name>A0A6L2PTY6_COPFO</name>
<proteinExistence type="inferred from homology"/>
<feature type="domain" description="N-acetyltransferase" evidence="16">
    <location>
        <begin position="520"/>
        <end position="743"/>
    </location>
</feature>
<dbReference type="FunFam" id="3.40.50.300:FF:002218">
    <property type="entry name" value="tRNA(Met) cytidine acetyltransferase TmcA"/>
    <property type="match status" value="1"/>
</dbReference>
<keyword evidence="6 11" id="KW-0067">ATP-binding</keyword>
<evidence type="ECO:0000256" key="13">
    <source>
        <dbReference type="SAM" id="MobiDB-lite"/>
    </source>
</evidence>
<dbReference type="Gene3D" id="3.40.630.30">
    <property type="match status" value="1"/>
</dbReference>
<feature type="domain" description="Possible tRNA binding" evidence="17">
    <location>
        <begin position="762"/>
        <end position="972"/>
    </location>
</feature>
<feature type="region of interest" description="Disordered" evidence="13">
    <location>
        <begin position="962"/>
        <end position="997"/>
    </location>
</feature>
<protein>
    <recommendedName>
        <fullName evidence="10 11">RNA cytidine acetyltransferase</fullName>
        <ecNumber evidence="11">2.3.1.-</ecNumber>
    </recommendedName>
    <alternativeName>
        <fullName evidence="11">18S rRNA cytosine acetyltransferase</fullName>
    </alternativeName>
</protein>
<dbReference type="GO" id="GO:0000049">
    <property type="term" value="F:tRNA binding"/>
    <property type="evidence" value="ECO:0007669"/>
    <property type="project" value="TreeGrafter"/>
</dbReference>
<dbReference type="EC" id="2.3.1.-" evidence="11"/>
<dbReference type="InterPro" id="IPR033688">
    <property type="entry name" value="NAT10"/>
</dbReference>
<organism evidence="18 19">
    <name type="scientific">Coptotermes formosanus</name>
    <name type="common">Formosan subterranean termite</name>
    <dbReference type="NCBI Taxonomy" id="36987"/>
    <lineage>
        <taxon>Eukaryota</taxon>
        <taxon>Metazoa</taxon>
        <taxon>Ecdysozoa</taxon>
        <taxon>Arthropoda</taxon>
        <taxon>Hexapoda</taxon>
        <taxon>Insecta</taxon>
        <taxon>Pterygota</taxon>
        <taxon>Neoptera</taxon>
        <taxon>Polyneoptera</taxon>
        <taxon>Dictyoptera</taxon>
        <taxon>Blattodea</taxon>
        <taxon>Blattoidea</taxon>
        <taxon>Termitoidae</taxon>
        <taxon>Rhinotermitidae</taxon>
        <taxon>Coptotermes</taxon>
    </lineage>
</organism>